<feature type="region of interest" description="Disordered" evidence="1">
    <location>
        <begin position="1"/>
        <end position="28"/>
    </location>
</feature>
<organism evidence="2 3">
    <name type="scientific">Streptomyces nogalater</name>
    <dbReference type="NCBI Taxonomy" id="38314"/>
    <lineage>
        <taxon>Bacteria</taxon>
        <taxon>Bacillati</taxon>
        <taxon>Actinomycetota</taxon>
        <taxon>Actinomycetes</taxon>
        <taxon>Kitasatosporales</taxon>
        <taxon>Streptomycetaceae</taxon>
        <taxon>Streptomyces</taxon>
    </lineage>
</organism>
<keyword evidence="3" id="KW-1185">Reference proteome</keyword>
<sequence>MALTLFSRRPAPAPAPAPVEPEPWFETGETWTPEGVTVVERYWTQVHAVVLVYTAAQGYRHTVACLGCHFRTSANRRAGYDWLQLEDAAAAANEHASSCRAVPRDIPARPDDDTVREQLRTWVTAFRNRGADEQIHLESLDLLRLTIQRTNDWIEATLQQLAVDQPEILRTQTSEHSDRVSYYARRLPQG</sequence>
<evidence type="ECO:0000256" key="1">
    <source>
        <dbReference type="SAM" id="MobiDB-lite"/>
    </source>
</evidence>
<dbReference type="Proteomes" id="UP001596065">
    <property type="component" value="Unassembled WGS sequence"/>
</dbReference>
<dbReference type="RefSeq" id="WP_344347693.1">
    <property type="nucleotide sequence ID" value="NZ_BAAASM010000012.1"/>
</dbReference>
<gene>
    <name evidence="2" type="ORF">ACFP3J_26770</name>
</gene>
<feature type="compositionally biased region" description="Pro residues" evidence="1">
    <location>
        <begin position="11"/>
        <end position="21"/>
    </location>
</feature>
<evidence type="ECO:0000313" key="2">
    <source>
        <dbReference type="EMBL" id="MFC5659062.1"/>
    </source>
</evidence>
<proteinExistence type="predicted"/>
<accession>A0ABW0WLE5</accession>
<evidence type="ECO:0000313" key="3">
    <source>
        <dbReference type="Proteomes" id="UP001596065"/>
    </source>
</evidence>
<reference evidence="3" key="1">
    <citation type="journal article" date="2019" name="Int. J. Syst. Evol. Microbiol.">
        <title>The Global Catalogue of Microorganisms (GCM) 10K type strain sequencing project: providing services to taxonomists for standard genome sequencing and annotation.</title>
        <authorList>
            <consortium name="The Broad Institute Genomics Platform"/>
            <consortium name="The Broad Institute Genome Sequencing Center for Infectious Disease"/>
            <person name="Wu L."/>
            <person name="Ma J."/>
        </authorList>
    </citation>
    <scope>NUCLEOTIDE SEQUENCE [LARGE SCALE GENOMIC DNA]</scope>
    <source>
        <strain evidence="3">KCTC 5701</strain>
    </source>
</reference>
<comment type="caution">
    <text evidence="2">The sequence shown here is derived from an EMBL/GenBank/DDBJ whole genome shotgun (WGS) entry which is preliminary data.</text>
</comment>
<dbReference type="EMBL" id="JBHSOE010000056">
    <property type="protein sequence ID" value="MFC5659062.1"/>
    <property type="molecule type" value="Genomic_DNA"/>
</dbReference>
<name>A0ABW0WLE5_STRNO</name>
<protein>
    <submittedName>
        <fullName evidence="2">Uncharacterized protein</fullName>
    </submittedName>
</protein>